<dbReference type="InterPro" id="IPR056798">
    <property type="entry name" value="ADH_Fe_C"/>
</dbReference>
<dbReference type="SUPFAM" id="SSF53448">
    <property type="entry name" value="Nucleotide-diphospho-sugar transferases"/>
    <property type="match status" value="1"/>
</dbReference>
<evidence type="ECO:0000256" key="1">
    <source>
        <dbReference type="ARBA" id="ARBA00023002"/>
    </source>
</evidence>
<dbReference type="GO" id="GO:0046872">
    <property type="term" value="F:metal ion binding"/>
    <property type="evidence" value="ECO:0007669"/>
    <property type="project" value="InterPro"/>
</dbReference>
<feature type="domain" description="Alcohol dehydrogenase iron-type/glycerol dehydrogenase GldA" evidence="2">
    <location>
        <begin position="243"/>
        <end position="400"/>
    </location>
</feature>
<dbReference type="Proteomes" id="UP000651482">
    <property type="component" value="Unassembled WGS sequence"/>
</dbReference>
<dbReference type="PANTHER" id="PTHR11496">
    <property type="entry name" value="ALCOHOL DEHYDROGENASE"/>
    <property type="match status" value="1"/>
</dbReference>
<dbReference type="InterPro" id="IPR039697">
    <property type="entry name" value="Alcohol_dehydrogenase_Fe"/>
</dbReference>
<dbReference type="InterPro" id="IPR035873">
    <property type="entry name" value="PhpC"/>
</dbReference>
<dbReference type="GO" id="GO:0017000">
    <property type="term" value="P:antibiotic biosynthetic process"/>
    <property type="evidence" value="ECO:0007669"/>
    <property type="project" value="InterPro"/>
</dbReference>
<dbReference type="AlphaFoldDB" id="A0A926HRG3"/>
<dbReference type="Gene3D" id="3.90.550.10">
    <property type="entry name" value="Spore Coat Polysaccharide Biosynthesis Protein SpsA, Chain A"/>
    <property type="match status" value="1"/>
</dbReference>
<sequence length="612" mass="67386">MKAVIFNSGLGNRMGEFTKTHHKSMARLQNGETIFGRQIRILRDFGIREFVVTTGPFAEQLHAVSEAFPDVSFTFVPNPIYDQTNYIYSMYLAREYLQDDLLLLHGDLVFNEHLIARMLQDPSPDLGMVSREKPQPEKDFKARVKNGEIQEVSIHIFDKDCFAFQALYKLSRATAAAWLARVCDFIAAGNDKVYAENAFNEILPSLHVRAFSYAGDYVDEVDNLADLARVSAEIRPFDFAGQKIASDVNAGEQIGKILEQCGARRPMLVCGHSFAKSFLREELKALPVSFVKFTEFSPNPKLSEIEKGLALFRKEHCDMVVSVGGGSAIDTAKCIQLFAALPEGEALIRKTYPYTAVRHLAVPTTAGTGSESTRFSVIYVNGEKHSVAHDCILPNFVVLDSRLLKSLPEYQKKATFLDALCQCIEAVWSVNSSAPCRAYAQKGMQLLLENWEAYLCGDEAASRKVLLGANYSGRAINLSQTTAAHAMSYKMTSLYGIAHGHAVALCLPQVWKYLLAHRSESALPPEHLASAFAVYEQAFHAATPEDAEAAFETLLAKMELAVPALGGPENLETLVAAVNPERLGNSPVPMDADAIRALYRAVFAAGTPPQNA</sequence>
<accession>A0A926HRG3</accession>
<feature type="domain" description="Fe-containing alcohol dehydrogenase-like C-terminal" evidence="4">
    <location>
        <begin position="414"/>
        <end position="602"/>
    </location>
</feature>
<keyword evidence="1" id="KW-0560">Oxidoreductase</keyword>
<dbReference type="Pfam" id="PF25137">
    <property type="entry name" value="ADH_Fe_C"/>
    <property type="match status" value="1"/>
</dbReference>
<proteinExistence type="predicted"/>
<dbReference type="InterPro" id="IPR025877">
    <property type="entry name" value="MobA-like_NTP_Trfase"/>
</dbReference>
<evidence type="ECO:0000259" key="4">
    <source>
        <dbReference type="Pfam" id="PF25137"/>
    </source>
</evidence>
<organism evidence="5 6">
    <name type="scientific">Yeguia hominis</name>
    <dbReference type="NCBI Taxonomy" id="2763662"/>
    <lineage>
        <taxon>Bacteria</taxon>
        <taxon>Bacillati</taxon>
        <taxon>Bacillota</taxon>
        <taxon>Clostridia</taxon>
        <taxon>Eubacteriales</taxon>
        <taxon>Yeguiaceae</taxon>
        <taxon>Yeguia</taxon>
    </lineage>
</organism>
<dbReference type="Pfam" id="PF00465">
    <property type="entry name" value="Fe-ADH"/>
    <property type="match status" value="1"/>
</dbReference>
<dbReference type="GO" id="GO:0016779">
    <property type="term" value="F:nucleotidyltransferase activity"/>
    <property type="evidence" value="ECO:0007669"/>
    <property type="project" value="UniProtKB-ARBA"/>
</dbReference>
<evidence type="ECO:0000259" key="2">
    <source>
        <dbReference type="Pfam" id="PF00465"/>
    </source>
</evidence>
<dbReference type="Pfam" id="PF12804">
    <property type="entry name" value="NTP_transf_3"/>
    <property type="match status" value="1"/>
</dbReference>
<dbReference type="SUPFAM" id="SSF56796">
    <property type="entry name" value="Dehydroquinate synthase-like"/>
    <property type="match status" value="1"/>
</dbReference>
<evidence type="ECO:0000313" key="6">
    <source>
        <dbReference type="Proteomes" id="UP000651482"/>
    </source>
</evidence>
<protein>
    <submittedName>
        <fullName evidence="5">Iron-containing alcohol dehydrogenase</fullName>
    </submittedName>
</protein>
<dbReference type="FunFam" id="3.40.50.1970:FF:000003">
    <property type="entry name" value="Alcohol dehydrogenase, iron-containing"/>
    <property type="match status" value="1"/>
</dbReference>
<name>A0A926HRG3_9FIRM</name>
<gene>
    <name evidence="5" type="ORF">IAG03_04170</name>
</gene>
<feature type="domain" description="MobA-like NTP transferase" evidence="3">
    <location>
        <begin position="3"/>
        <end position="125"/>
    </location>
</feature>
<evidence type="ECO:0000313" key="5">
    <source>
        <dbReference type="EMBL" id="MBC8533208.1"/>
    </source>
</evidence>
<dbReference type="GO" id="GO:0004022">
    <property type="term" value="F:alcohol dehydrogenase (NAD+) activity"/>
    <property type="evidence" value="ECO:0007669"/>
    <property type="project" value="TreeGrafter"/>
</dbReference>
<evidence type="ECO:0000259" key="3">
    <source>
        <dbReference type="Pfam" id="PF12804"/>
    </source>
</evidence>
<dbReference type="PANTHER" id="PTHR11496:SF103">
    <property type="entry name" value="DEHYDROGENASE, PUTATIVE-RELATED"/>
    <property type="match status" value="1"/>
</dbReference>
<dbReference type="CDD" id="cd08182">
    <property type="entry name" value="HEPD"/>
    <property type="match status" value="1"/>
</dbReference>
<dbReference type="InterPro" id="IPR001670">
    <property type="entry name" value="ADH_Fe/GldA"/>
</dbReference>
<keyword evidence="6" id="KW-1185">Reference proteome</keyword>
<dbReference type="InterPro" id="IPR029044">
    <property type="entry name" value="Nucleotide-diphossugar_trans"/>
</dbReference>
<comment type="caution">
    <text evidence="5">The sequence shown here is derived from an EMBL/GenBank/DDBJ whole genome shotgun (WGS) entry which is preliminary data.</text>
</comment>
<dbReference type="RefSeq" id="WP_249318557.1">
    <property type="nucleotide sequence ID" value="NZ_JACRSN010000004.1"/>
</dbReference>
<dbReference type="Gene3D" id="3.40.50.1970">
    <property type="match status" value="1"/>
</dbReference>
<dbReference type="Gene3D" id="1.20.1090.10">
    <property type="entry name" value="Dehydroquinate synthase-like - alpha domain"/>
    <property type="match status" value="1"/>
</dbReference>
<dbReference type="EMBL" id="JACRSN010000004">
    <property type="protein sequence ID" value="MBC8533208.1"/>
    <property type="molecule type" value="Genomic_DNA"/>
</dbReference>
<reference evidence="5" key="1">
    <citation type="submission" date="2020-08" db="EMBL/GenBank/DDBJ databases">
        <title>Genome public.</title>
        <authorList>
            <person name="Liu C."/>
            <person name="Sun Q."/>
        </authorList>
    </citation>
    <scope>NUCLEOTIDE SEQUENCE</scope>
    <source>
        <strain evidence="5">NSJ-40</strain>
    </source>
</reference>